<dbReference type="HAMAP" id="MF_01855">
    <property type="entry name" value="FBPase_class1"/>
    <property type="match status" value="2"/>
</dbReference>
<dbReference type="GO" id="GO:0009507">
    <property type="term" value="C:chloroplast"/>
    <property type="evidence" value="ECO:0007669"/>
    <property type="project" value="UniProtKB-SubCell"/>
</dbReference>
<accession>A0A978UID2</accession>
<evidence type="ECO:0000256" key="18">
    <source>
        <dbReference type="RuleBase" id="RU000508"/>
    </source>
</evidence>
<dbReference type="GO" id="GO:0005829">
    <property type="term" value="C:cytosol"/>
    <property type="evidence" value="ECO:0007669"/>
    <property type="project" value="TreeGrafter"/>
</dbReference>
<dbReference type="GO" id="GO:0006000">
    <property type="term" value="P:fructose metabolic process"/>
    <property type="evidence" value="ECO:0007669"/>
    <property type="project" value="TreeGrafter"/>
</dbReference>
<dbReference type="GO" id="GO:0030388">
    <property type="term" value="P:fructose 1,6-bisphosphate metabolic process"/>
    <property type="evidence" value="ECO:0007669"/>
    <property type="project" value="TreeGrafter"/>
</dbReference>
<evidence type="ECO:0000256" key="5">
    <source>
        <dbReference type="ARBA" id="ARBA00010941"/>
    </source>
</evidence>
<dbReference type="EMBL" id="JAEACU010000011">
    <property type="protein sequence ID" value="KAH7514563.1"/>
    <property type="molecule type" value="Genomic_DNA"/>
</dbReference>
<dbReference type="FunFam" id="3.40.190.80:FF:000001">
    <property type="entry name" value="Fructose-1,6-bisphosphatase class 1"/>
    <property type="match status" value="2"/>
</dbReference>
<feature type="domain" description="Fructose-1-6-bisphosphatase class I N-terminal" evidence="19">
    <location>
        <begin position="461"/>
        <end position="641"/>
    </location>
</feature>
<keyword evidence="15" id="KW-1015">Disulfide bond</keyword>
<evidence type="ECO:0000256" key="2">
    <source>
        <dbReference type="ARBA" id="ARBA00001946"/>
    </source>
</evidence>
<feature type="domain" description="Fructose-1-6-bisphosphatase class 1 C-terminal" evidence="20">
    <location>
        <begin position="282"/>
        <end position="409"/>
    </location>
</feature>
<keyword evidence="14" id="KW-0809">Transit peptide</keyword>
<evidence type="ECO:0000313" key="22">
    <source>
        <dbReference type="Proteomes" id="UP000813462"/>
    </source>
</evidence>
<evidence type="ECO:0000256" key="4">
    <source>
        <dbReference type="ARBA" id="ARBA00005215"/>
    </source>
</evidence>
<keyword evidence="13" id="KW-0460">Magnesium</keyword>
<evidence type="ECO:0000256" key="16">
    <source>
        <dbReference type="ARBA" id="ARBA00023277"/>
    </source>
</evidence>
<dbReference type="InterPro" id="IPR000146">
    <property type="entry name" value="FBPase_class-1"/>
</dbReference>
<dbReference type="Proteomes" id="UP000813462">
    <property type="component" value="Unassembled WGS sequence"/>
</dbReference>
<dbReference type="PANTHER" id="PTHR11556">
    <property type="entry name" value="FRUCTOSE-1,6-BISPHOSPHATASE-RELATED"/>
    <property type="match status" value="1"/>
</dbReference>
<evidence type="ECO:0000256" key="13">
    <source>
        <dbReference type="ARBA" id="ARBA00022842"/>
    </source>
</evidence>
<comment type="cofactor">
    <cofactor evidence="2">
        <name>Mg(2+)</name>
        <dbReference type="ChEBI" id="CHEBI:18420"/>
    </cofactor>
</comment>
<dbReference type="Gene3D" id="3.30.540.10">
    <property type="entry name" value="Fructose-1,6-Bisphosphatase, subunit A, domain 1"/>
    <property type="match status" value="2"/>
</dbReference>
<evidence type="ECO:0000313" key="21">
    <source>
        <dbReference type="EMBL" id="KAH7514563.1"/>
    </source>
</evidence>
<feature type="domain" description="Fructose-1-6-bisphosphatase class I N-terminal" evidence="19">
    <location>
        <begin position="78"/>
        <end position="278"/>
    </location>
</feature>
<evidence type="ECO:0000256" key="15">
    <source>
        <dbReference type="ARBA" id="ARBA00023157"/>
    </source>
</evidence>
<keyword evidence="16 18" id="KW-0119">Carbohydrate metabolism</keyword>
<keyword evidence="12 18" id="KW-0378">Hydrolase</keyword>
<dbReference type="PANTHER" id="PTHR11556:SF1">
    <property type="entry name" value="FRUCTOSE-BISPHOSPHATASE"/>
    <property type="match status" value="1"/>
</dbReference>
<comment type="subcellular location">
    <subcellularLocation>
        <location evidence="3">Plastid</location>
        <location evidence="3">Chloroplast</location>
    </subcellularLocation>
</comment>
<comment type="catalytic activity">
    <reaction evidence="1">
        <text>beta-D-fructose 1,6-bisphosphate + H2O = beta-D-fructose 6-phosphate + phosphate</text>
        <dbReference type="Rhea" id="RHEA:11064"/>
        <dbReference type="ChEBI" id="CHEBI:15377"/>
        <dbReference type="ChEBI" id="CHEBI:32966"/>
        <dbReference type="ChEBI" id="CHEBI:43474"/>
        <dbReference type="ChEBI" id="CHEBI:57634"/>
        <dbReference type="EC" id="3.1.3.11"/>
    </reaction>
</comment>
<organism evidence="21 22">
    <name type="scientific">Ziziphus jujuba var. spinosa</name>
    <dbReference type="NCBI Taxonomy" id="714518"/>
    <lineage>
        <taxon>Eukaryota</taxon>
        <taxon>Viridiplantae</taxon>
        <taxon>Streptophyta</taxon>
        <taxon>Embryophyta</taxon>
        <taxon>Tracheophyta</taxon>
        <taxon>Spermatophyta</taxon>
        <taxon>Magnoliopsida</taxon>
        <taxon>eudicotyledons</taxon>
        <taxon>Gunneridae</taxon>
        <taxon>Pentapetalae</taxon>
        <taxon>rosids</taxon>
        <taxon>fabids</taxon>
        <taxon>Rosales</taxon>
        <taxon>Rhamnaceae</taxon>
        <taxon>Paliureae</taxon>
        <taxon>Ziziphus</taxon>
    </lineage>
</organism>
<dbReference type="GO" id="GO:0006094">
    <property type="term" value="P:gluconeogenesis"/>
    <property type="evidence" value="ECO:0007669"/>
    <property type="project" value="TreeGrafter"/>
</dbReference>
<evidence type="ECO:0000256" key="7">
    <source>
        <dbReference type="ARBA" id="ARBA00013093"/>
    </source>
</evidence>
<proteinExistence type="inferred from homology"/>
<dbReference type="CDD" id="cd00354">
    <property type="entry name" value="FBPase"/>
    <property type="match status" value="2"/>
</dbReference>
<dbReference type="PROSITE" id="PS00124">
    <property type="entry name" value="FBPASE"/>
    <property type="match status" value="1"/>
</dbReference>
<dbReference type="Gene3D" id="3.40.190.80">
    <property type="match status" value="2"/>
</dbReference>
<keyword evidence="8" id="KW-0150">Chloroplast</keyword>
<evidence type="ECO:0000256" key="6">
    <source>
        <dbReference type="ARBA" id="ARBA00011881"/>
    </source>
</evidence>
<evidence type="ECO:0000256" key="1">
    <source>
        <dbReference type="ARBA" id="ARBA00001273"/>
    </source>
</evidence>
<evidence type="ECO:0000256" key="14">
    <source>
        <dbReference type="ARBA" id="ARBA00022946"/>
    </source>
</evidence>
<dbReference type="InterPro" id="IPR028343">
    <property type="entry name" value="FBPtase"/>
</dbReference>
<dbReference type="GO" id="GO:0046872">
    <property type="term" value="F:metal ion binding"/>
    <property type="evidence" value="ECO:0007669"/>
    <property type="project" value="UniProtKB-KW"/>
</dbReference>
<comment type="caution">
    <text evidence="21">The sequence shown here is derived from an EMBL/GenBank/DDBJ whole genome shotgun (WGS) entry which is preliminary data.</text>
</comment>
<evidence type="ECO:0000256" key="12">
    <source>
        <dbReference type="ARBA" id="ARBA00022801"/>
    </source>
</evidence>
<evidence type="ECO:0000256" key="10">
    <source>
        <dbReference type="ARBA" id="ARBA00022640"/>
    </source>
</evidence>
<dbReference type="GO" id="GO:0005986">
    <property type="term" value="P:sucrose biosynthetic process"/>
    <property type="evidence" value="ECO:0007669"/>
    <property type="project" value="TreeGrafter"/>
</dbReference>
<sequence>MVAATVAATSPSQLLLYSSSRSISQLSPLQLCFFDSRASPSFPNHNHGKRRQVGFGVKCMAIAAETETKKKSGYEIQTLTNWLLKQEQAGVIDAELTIVISSISMACKQIASLVQRASISNLTGIQGAVNVQGEDQKKLDVVSNEVFSNCLRSSGRTGIIASEEEDVPVAVEESYSGNYIVVFDPLDGSSNIDAAVSTGSIFGIYSPNDECLADIGDDTTLDKTEQRCIVNVCQPGSNLLAAGYCMYSSSIIFVLTLGKGVFAFTLDPMYGEFVLTQENVQIPKAGKIYAFNEGNYQLWDDKLKKYIDDLKDPGPSGKPYSARYIGSLVGDFHRTLLYGGIYGYPRDKKSKNGKLRLLYECAPMSFIVEQAGGKGSDGHQRVLDITPVEIHQRVPLYIGSVEEVEKLEKPPTVSSGSGTGFVRCEAAPSAAVTPSDIKTEEKAERKKSDNLIENLTTWLIKQEQLGNIDTELTIVLSSISLACKQIASLLQRSNIINLTGGQGTINIQGEDQKKLDVISNEVCCCNCLRSSGRTGIIASEEEDVPVAVEETYSGNYIVVFDPIDGSANIDTSLTTGSIFGIYGPDKQCLIDINDDSSPGRNLLAAVYCLYSSSVVFTLSLGKRVFGFTLDPSYGEFVLTHENIQIPKTGKIYSFNEGNYDLWDKKLMKYLDHLRQPGANGKPYSGRYIGCLVGEIHRMLLYGGIYGNPKNKNSKNGNLRLLYECAPMSYLVEQAGGKAIDGHRRILGIEPHEIHQRTPIFIGSADEVEKLEKYLA</sequence>
<evidence type="ECO:0000256" key="17">
    <source>
        <dbReference type="ARBA" id="ARBA00032973"/>
    </source>
</evidence>
<dbReference type="InterPro" id="IPR033391">
    <property type="entry name" value="FBPase_N"/>
</dbReference>
<protein>
    <recommendedName>
        <fullName evidence="7">fructose-bisphosphatase</fullName>
        <ecNumber evidence="7">3.1.3.11</ecNumber>
    </recommendedName>
    <alternativeName>
        <fullName evidence="17">D-fructose-1,6-bisphosphate 1-phosphohydrolase</fullName>
    </alternativeName>
</protein>
<dbReference type="InterPro" id="IPR020548">
    <property type="entry name" value="Fructose_bisphosphatase_AS"/>
</dbReference>
<dbReference type="AlphaFoldDB" id="A0A978UID2"/>
<keyword evidence="9" id="KW-0113">Calvin cycle</keyword>
<dbReference type="SUPFAM" id="SSF56655">
    <property type="entry name" value="Carbohydrate phosphatase"/>
    <property type="match status" value="2"/>
</dbReference>
<evidence type="ECO:0000256" key="9">
    <source>
        <dbReference type="ARBA" id="ARBA00022567"/>
    </source>
</evidence>
<dbReference type="Pfam" id="PF00316">
    <property type="entry name" value="FBPase"/>
    <property type="match status" value="2"/>
</dbReference>
<evidence type="ECO:0000256" key="3">
    <source>
        <dbReference type="ARBA" id="ARBA00004229"/>
    </source>
</evidence>
<evidence type="ECO:0000259" key="19">
    <source>
        <dbReference type="Pfam" id="PF00316"/>
    </source>
</evidence>
<dbReference type="InterPro" id="IPR044015">
    <property type="entry name" value="FBPase_C_dom"/>
</dbReference>
<gene>
    <name evidence="21" type="ORF">FEM48_Zijuj11G0102600</name>
</gene>
<dbReference type="NCBIfam" id="NF006778">
    <property type="entry name" value="PRK09293.1-1"/>
    <property type="match status" value="1"/>
</dbReference>
<dbReference type="GO" id="GO:0019253">
    <property type="term" value="P:reductive pentose-phosphate cycle"/>
    <property type="evidence" value="ECO:0007669"/>
    <property type="project" value="UniProtKB-KW"/>
</dbReference>
<dbReference type="GO" id="GO:0042132">
    <property type="term" value="F:fructose 1,6-bisphosphate 1-phosphatase activity"/>
    <property type="evidence" value="ECO:0007669"/>
    <property type="project" value="UniProtKB-EC"/>
</dbReference>
<dbReference type="Pfam" id="PF18913">
    <property type="entry name" value="FBPase_C"/>
    <property type="match status" value="2"/>
</dbReference>
<dbReference type="GO" id="GO:0006002">
    <property type="term" value="P:fructose 6-phosphate metabolic process"/>
    <property type="evidence" value="ECO:0007669"/>
    <property type="project" value="TreeGrafter"/>
</dbReference>
<feature type="domain" description="Fructose-1-6-bisphosphatase class 1 C-terminal" evidence="20">
    <location>
        <begin position="645"/>
        <end position="774"/>
    </location>
</feature>
<keyword evidence="10" id="KW-0934">Plastid</keyword>
<comment type="pathway">
    <text evidence="4">Carbohydrate biosynthesis; Calvin cycle.</text>
</comment>
<comment type="similarity">
    <text evidence="5 18">Belongs to the FBPase class 1 family.</text>
</comment>
<dbReference type="PRINTS" id="PR00115">
    <property type="entry name" value="F16BPHPHTASE"/>
</dbReference>
<comment type="subunit">
    <text evidence="6">Homotetramer.</text>
</comment>
<evidence type="ECO:0000259" key="20">
    <source>
        <dbReference type="Pfam" id="PF18913"/>
    </source>
</evidence>
<dbReference type="FunFam" id="3.30.540.10:FF:000014">
    <property type="entry name" value="Fructose-1,6-bisphosphatase, chloroplastic"/>
    <property type="match status" value="1"/>
</dbReference>
<dbReference type="EC" id="3.1.3.11" evidence="7"/>
<evidence type="ECO:0000256" key="8">
    <source>
        <dbReference type="ARBA" id="ARBA00022528"/>
    </source>
</evidence>
<name>A0A978UID2_ZIZJJ</name>
<reference evidence="21" key="1">
    <citation type="journal article" date="2021" name="Front. Plant Sci.">
        <title>Chromosome-Scale Genome Assembly for Chinese Sour Jujube and Insights Into Its Genome Evolution and Domestication Signature.</title>
        <authorList>
            <person name="Shen L.-Y."/>
            <person name="Luo H."/>
            <person name="Wang X.-L."/>
            <person name="Wang X.-M."/>
            <person name="Qiu X.-J."/>
            <person name="Liu H."/>
            <person name="Zhou S.-S."/>
            <person name="Jia K.-H."/>
            <person name="Nie S."/>
            <person name="Bao Y.-T."/>
            <person name="Zhang R.-G."/>
            <person name="Yun Q.-Z."/>
            <person name="Chai Y.-H."/>
            <person name="Lu J.-Y."/>
            <person name="Li Y."/>
            <person name="Zhao S.-W."/>
            <person name="Mao J.-F."/>
            <person name="Jia S.-G."/>
            <person name="Mao Y.-M."/>
        </authorList>
    </citation>
    <scope>NUCLEOTIDE SEQUENCE</scope>
    <source>
        <strain evidence="21">AT0</strain>
        <tissue evidence="21">Leaf</tissue>
    </source>
</reference>
<keyword evidence="11" id="KW-0479">Metal-binding</keyword>
<evidence type="ECO:0000256" key="11">
    <source>
        <dbReference type="ARBA" id="ARBA00022723"/>
    </source>
</evidence>